<dbReference type="PANTHER" id="PTHR34847:SF1">
    <property type="entry name" value="NODULATION PROTEIN U"/>
    <property type="match status" value="1"/>
</dbReference>
<feature type="domain" description="Carbamoyltransferase C-terminal" evidence="3">
    <location>
        <begin position="356"/>
        <end position="516"/>
    </location>
</feature>
<dbReference type="InterPro" id="IPR038152">
    <property type="entry name" value="Carbam_trans_C_sf"/>
</dbReference>
<accession>A0A369UL98</accession>
<organism evidence="4 5">
    <name type="scientific">Dyella tabacisoli</name>
    <dbReference type="NCBI Taxonomy" id="2282381"/>
    <lineage>
        <taxon>Bacteria</taxon>
        <taxon>Pseudomonadati</taxon>
        <taxon>Pseudomonadota</taxon>
        <taxon>Gammaproteobacteria</taxon>
        <taxon>Lysobacterales</taxon>
        <taxon>Rhodanobacteraceae</taxon>
        <taxon>Dyella</taxon>
    </lineage>
</organism>
<evidence type="ECO:0000313" key="5">
    <source>
        <dbReference type="Proteomes" id="UP000253782"/>
    </source>
</evidence>
<dbReference type="Gene3D" id="3.30.420.40">
    <property type="match status" value="1"/>
</dbReference>
<reference evidence="4 5" key="1">
    <citation type="submission" date="2018-07" db="EMBL/GenBank/DDBJ databases">
        <title>Dyella tabacisoli L4-6T, whole genome shotgun sequence.</title>
        <authorList>
            <person name="Zhou X.-K."/>
            <person name="Li W.-J."/>
            <person name="Duan Y.-Q."/>
        </authorList>
    </citation>
    <scope>NUCLEOTIDE SEQUENCE [LARGE SCALE GENOMIC DNA]</scope>
    <source>
        <strain evidence="4 5">L4-6</strain>
    </source>
</reference>
<dbReference type="GO" id="GO:0003824">
    <property type="term" value="F:catalytic activity"/>
    <property type="evidence" value="ECO:0007669"/>
    <property type="project" value="InterPro"/>
</dbReference>
<sequence length="551" mass="61137">MKIFSYNPGHDGAIVVLQDGRLMMSIEAEKDSKYRYSPVSSTDVLNAMSEMGAAPDVICMGGWWPRDHHEFLHGSNGNAGYRGVSGEGIVVYTKSFLEKKVEYFSSSHERSHILCAFGMSSLPKGTPCYALVWEGAIGSFYEIDAELNIKLIADVLNQPGNRYGRLYGLADPTYSKSELYPRFSDAGKLMALASFSTRAAPSAEEKRLLRFLLAGPFQALSAYADLENAPHLDVGLDDPEFRNFAGIYSDAIFDIFFRFAQANLKEGLPLIIAGGCGLNCDWNSRWRQTRFFSHVFVPPVANDSGSAIGTAIDAQFRFTGNPKIEWDVYSGLQFRNEGVVDPERYEVHDADLPEVADLLANDLILGWVNGRYEIGPRALGNRSILAAPFRDSTRVRLNEIKQREQFRPIAPVCLLDDAEKWFGCDHESPFMLYTYRATTDALAAVTHVNGTARIQTVTATTNRGLNDLLVAFKARTGYGVLCNTSLNFNGRGFINNLADLDAYAREHGLDGFVVDGRAYLMRSSVRYQCYLKGGNNSTQKSPPVRCTAHQM</sequence>
<dbReference type="Proteomes" id="UP000253782">
    <property type="component" value="Unassembled WGS sequence"/>
</dbReference>
<dbReference type="OrthoDB" id="9780777at2"/>
<evidence type="ECO:0000313" key="4">
    <source>
        <dbReference type="EMBL" id="RDD80370.1"/>
    </source>
</evidence>
<keyword evidence="5" id="KW-1185">Reference proteome</keyword>
<evidence type="ECO:0000259" key="3">
    <source>
        <dbReference type="Pfam" id="PF16861"/>
    </source>
</evidence>
<dbReference type="PANTHER" id="PTHR34847">
    <property type="entry name" value="NODULATION PROTEIN U"/>
    <property type="match status" value="1"/>
</dbReference>
<dbReference type="InterPro" id="IPR031730">
    <property type="entry name" value="Carbam_trans_C"/>
</dbReference>
<feature type="domain" description="Carbamoyltransferase" evidence="2">
    <location>
        <begin position="270"/>
        <end position="312"/>
    </location>
</feature>
<comment type="similarity">
    <text evidence="1">Belongs to the NodU/CmcH family.</text>
</comment>
<dbReference type="EMBL" id="QQAH01000017">
    <property type="protein sequence ID" value="RDD80370.1"/>
    <property type="molecule type" value="Genomic_DNA"/>
</dbReference>
<name>A0A369UL98_9GAMM</name>
<evidence type="ECO:0000256" key="1">
    <source>
        <dbReference type="ARBA" id="ARBA00006129"/>
    </source>
</evidence>
<protein>
    <submittedName>
        <fullName evidence="4">Proline dehydrogenase</fullName>
    </submittedName>
</protein>
<gene>
    <name evidence="4" type="ORF">DVJ77_17160</name>
</gene>
<dbReference type="AlphaFoldDB" id="A0A369UL98"/>
<dbReference type="Gene3D" id="3.90.870.20">
    <property type="entry name" value="Carbamoyltransferase, C-terminal domain"/>
    <property type="match status" value="1"/>
</dbReference>
<dbReference type="InterPro" id="IPR003696">
    <property type="entry name" value="Carbtransf_dom"/>
</dbReference>
<comment type="caution">
    <text evidence="4">The sequence shown here is derived from an EMBL/GenBank/DDBJ whole genome shotgun (WGS) entry which is preliminary data.</text>
</comment>
<dbReference type="CDD" id="cd24102">
    <property type="entry name" value="ASKHA_NBD_CmcH_N"/>
    <property type="match status" value="1"/>
</dbReference>
<dbReference type="Pfam" id="PF16861">
    <property type="entry name" value="Carbam_trans_C"/>
    <property type="match status" value="1"/>
</dbReference>
<dbReference type="Pfam" id="PF02543">
    <property type="entry name" value="Carbam_trans_N"/>
    <property type="match status" value="1"/>
</dbReference>
<proteinExistence type="inferred from homology"/>
<dbReference type="InterPro" id="IPR051338">
    <property type="entry name" value="NodU/CmcH_Carbamoyltrnsfr"/>
</dbReference>
<dbReference type="RefSeq" id="WP_114846755.1">
    <property type="nucleotide sequence ID" value="NZ_JBHSPE010000021.1"/>
</dbReference>
<evidence type="ECO:0000259" key="2">
    <source>
        <dbReference type="Pfam" id="PF02543"/>
    </source>
</evidence>